<accession>A0ABT6VVS4</accession>
<dbReference type="PROSITE" id="PS00953">
    <property type="entry name" value="GLYCOSYL_HYDROL_F25_1"/>
    <property type="match status" value="1"/>
</dbReference>
<dbReference type="InterPro" id="IPR008270">
    <property type="entry name" value="Glyco_hydro_25_AS"/>
</dbReference>
<evidence type="ECO:0000313" key="7">
    <source>
        <dbReference type="EMBL" id="MDI5962588.1"/>
    </source>
</evidence>
<dbReference type="PROSITE" id="PS51318">
    <property type="entry name" value="TAT"/>
    <property type="match status" value="1"/>
</dbReference>
<dbReference type="PANTHER" id="PTHR34135:SF2">
    <property type="entry name" value="LYSOZYME"/>
    <property type="match status" value="1"/>
</dbReference>
<evidence type="ECO:0000256" key="4">
    <source>
        <dbReference type="RuleBase" id="RU361176"/>
    </source>
</evidence>
<comment type="caution">
    <text evidence="7">The sequence shown here is derived from an EMBL/GenBank/DDBJ whole genome shotgun (WGS) entry which is preliminary data.</text>
</comment>
<evidence type="ECO:0000256" key="5">
    <source>
        <dbReference type="SAM" id="MobiDB-lite"/>
    </source>
</evidence>
<feature type="signal peptide" evidence="6">
    <location>
        <begin position="1"/>
        <end position="41"/>
    </location>
</feature>
<dbReference type="Pfam" id="PF01183">
    <property type="entry name" value="Glyco_hydro_25"/>
    <property type="match status" value="1"/>
</dbReference>
<name>A0ABT6VVS4_9ACTN</name>
<evidence type="ECO:0000256" key="6">
    <source>
        <dbReference type="SAM" id="SignalP"/>
    </source>
</evidence>
<proteinExistence type="inferred from homology"/>
<gene>
    <name evidence="7" type="ORF">POF43_007665</name>
</gene>
<dbReference type="RefSeq" id="WP_271324092.1">
    <property type="nucleotide sequence ID" value="NZ_JAAGKO020000007.1"/>
</dbReference>
<sequence length="287" mass="30407">MRARGIRVPRRGVLASRALVAAAGAGLLAGAAVALPGTAHAAPAAATHLSHPERDWAGSTVAAHEGRAAVPPGSAPQAATTKGLDVSSRQGSVNWTAARKAGARFAYVKATESTTYHNAHFTQQYNGSYKAGLIRGAYHFATPNTSTGRAQADYFVKHGGGWSKDGRTLPPILDIEYNPYGAECYGKSHAAMVAWVKSFTGEVHARTGRWPTIYTTADWWNTCTGKSPAFAAKDPLFVARYSARIGALPAGWRTWTVWQYADSGALPGDQDRFNGGPARIKALANNT</sequence>
<dbReference type="Gene3D" id="3.20.20.80">
    <property type="entry name" value="Glycosidases"/>
    <property type="match status" value="1"/>
</dbReference>
<dbReference type="CDD" id="cd06412">
    <property type="entry name" value="GH25_CH-type"/>
    <property type="match status" value="1"/>
</dbReference>
<dbReference type="InterPro" id="IPR006311">
    <property type="entry name" value="TAT_signal"/>
</dbReference>
<dbReference type="PANTHER" id="PTHR34135">
    <property type="entry name" value="LYSOZYME"/>
    <property type="match status" value="1"/>
</dbReference>
<dbReference type="PROSITE" id="PS51904">
    <property type="entry name" value="GLYCOSYL_HYDROL_F25_2"/>
    <property type="match status" value="1"/>
</dbReference>
<comment type="catalytic activity">
    <reaction evidence="4">
        <text>Hydrolysis of (1-&gt;4)-beta-linkages between N-acetylmuramic acid and N-acetyl-D-glucosamine residues in a peptidoglycan and between N-acetyl-D-glucosamine residues in chitodextrins.</text>
        <dbReference type="EC" id="3.2.1.17"/>
    </reaction>
</comment>
<keyword evidence="8" id="KW-1185">Reference proteome</keyword>
<evidence type="ECO:0000256" key="2">
    <source>
        <dbReference type="ARBA" id="ARBA00022801"/>
    </source>
</evidence>
<feature type="chain" id="PRO_5047256375" description="Lysozyme" evidence="6">
    <location>
        <begin position="42"/>
        <end position="287"/>
    </location>
</feature>
<keyword evidence="3 4" id="KW-0326">Glycosidase</keyword>
<organism evidence="7 8">
    <name type="scientific">Streptantibioticus silvisoli</name>
    <dbReference type="NCBI Taxonomy" id="2705255"/>
    <lineage>
        <taxon>Bacteria</taxon>
        <taxon>Bacillati</taxon>
        <taxon>Actinomycetota</taxon>
        <taxon>Actinomycetes</taxon>
        <taxon>Kitasatosporales</taxon>
        <taxon>Streptomycetaceae</taxon>
        <taxon>Streptantibioticus</taxon>
    </lineage>
</organism>
<evidence type="ECO:0000256" key="1">
    <source>
        <dbReference type="ARBA" id="ARBA00010646"/>
    </source>
</evidence>
<dbReference type="EC" id="3.2.1.17" evidence="4"/>
<keyword evidence="6" id="KW-0732">Signal</keyword>
<feature type="region of interest" description="Disordered" evidence="5">
    <location>
        <begin position="63"/>
        <end position="86"/>
    </location>
</feature>
<dbReference type="EMBL" id="JAAGKO020000007">
    <property type="protein sequence ID" value="MDI5962588.1"/>
    <property type="molecule type" value="Genomic_DNA"/>
</dbReference>
<dbReference type="InterPro" id="IPR017853">
    <property type="entry name" value="GH"/>
</dbReference>
<dbReference type="Proteomes" id="UP001156398">
    <property type="component" value="Unassembled WGS sequence"/>
</dbReference>
<evidence type="ECO:0000313" key="8">
    <source>
        <dbReference type="Proteomes" id="UP001156398"/>
    </source>
</evidence>
<reference evidence="7 8" key="1">
    <citation type="submission" date="2023-05" db="EMBL/GenBank/DDBJ databases">
        <title>Streptantibioticus silvisoli sp. nov., acidotolerant actinomycetes 1 from pine litter.</title>
        <authorList>
            <person name="Swiecimska M."/>
            <person name="Golinska P."/>
            <person name="Sangal V."/>
            <person name="Wachnowicz B."/>
            <person name="Goodfellow M."/>
        </authorList>
    </citation>
    <scope>NUCLEOTIDE SEQUENCE [LARGE SCALE GENOMIC DNA]</scope>
    <source>
        <strain evidence="7 8">SL54</strain>
    </source>
</reference>
<dbReference type="SMART" id="SM00641">
    <property type="entry name" value="Glyco_25"/>
    <property type="match status" value="1"/>
</dbReference>
<dbReference type="InterPro" id="IPR002053">
    <property type="entry name" value="Glyco_hydro_25"/>
</dbReference>
<keyword evidence="2 4" id="KW-0378">Hydrolase</keyword>
<dbReference type="InterPro" id="IPR018077">
    <property type="entry name" value="Glyco_hydro_fam25_subgr"/>
</dbReference>
<protein>
    <recommendedName>
        <fullName evidence="4">Lysozyme</fullName>
        <ecNumber evidence="4">3.2.1.17</ecNumber>
    </recommendedName>
</protein>
<dbReference type="SUPFAM" id="SSF51445">
    <property type="entry name" value="(Trans)glycosidases"/>
    <property type="match status" value="1"/>
</dbReference>
<comment type="similarity">
    <text evidence="1 4">Belongs to the glycosyl hydrolase 25 family.</text>
</comment>
<evidence type="ECO:0000256" key="3">
    <source>
        <dbReference type="ARBA" id="ARBA00023295"/>
    </source>
</evidence>